<evidence type="ECO:0000313" key="1">
    <source>
        <dbReference type="EMBL" id="MTU02871.1"/>
    </source>
</evidence>
<reference evidence="1 2" key="1">
    <citation type="journal article" date="2019" name="Nat. Med.">
        <title>A library of human gut bacterial isolates paired with longitudinal multiomics data enables mechanistic microbiome research.</title>
        <authorList>
            <person name="Poyet M."/>
            <person name="Groussin M."/>
            <person name="Gibbons S.M."/>
            <person name="Avila-Pacheco J."/>
            <person name="Jiang X."/>
            <person name="Kearney S.M."/>
            <person name="Perrotta A.R."/>
            <person name="Berdy B."/>
            <person name="Zhao S."/>
            <person name="Lieberman T.D."/>
            <person name="Swanson P.K."/>
            <person name="Smith M."/>
            <person name="Roesemann S."/>
            <person name="Alexander J.E."/>
            <person name="Rich S.A."/>
            <person name="Livny J."/>
            <person name="Vlamakis H."/>
            <person name="Clish C."/>
            <person name="Bullock K."/>
            <person name="Deik A."/>
            <person name="Scott J."/>
            <person name="Pierce K.A."/>
            <person name="Xavier R.J."/>
            <person name="Alm E.J."/>
        </authorList>
    </citation>
    <scope>NUCLEOTIDE SEQUENCE [LARGE SCALE GENOMIC DNA]</scope>
    <source>
        <strain evidence="1 2">BIOML-A3</strain>
    </source>
</reference>
<evidence type="ECO:0000313" key="2">
    <source>
        <dbReference type="Proteomes" id="UP000443070"/>
    </source>
</evidence>
<protein>
    <submittedName>
        <fullName evidence="1">Uncharacterized protein</fullName>
    </submittedName>
</protein>
<accession>A0ABW9S143</accession>
<dbReference type="EMBL" id="WNBW01000001">
    <property type="protein sequence ID" value="MTU02871.1"/>
    <property type="molecule type" value="Genomic_DNA"/>
</dbReference>
<dbReference type="Proteomes" id="UP000443070">
    <property type="component" value="Unassembled WGS sequence"/>
</dbReference>
<name>A0ABW9S143_9FIRM</name>
<comment type="caution">
    <text evidence="1">The sequence shown here is derived from an EMBL/GenBank/DDBJ whole genome shotgun (WGS) entry which is preliminary data.</text>
</comment>
<sequence>MSLRAQNKISEDESSYRQQEYYWGTASSEMCCGVMRLKPPVRSWTLLDIGGEGGVPQQHCMDVLFARKLA</sequence>
<keyword evidence="2" id="KW-1185">Reference proteome</keyword>
<organism evidence="1 2">
    <name type="scientific">Phascolarctobacterium faecium</name>
    <dbReference type="NCBI Taxonomy" id="33025"/>
    <lineage>
        <taxon>Bacteria</taxon>
        <taxon>Bacillati</taxon>
        <taxon>Bacillota</taxon>
        <taxon>Negativicutes</taxon>
        <taxon>Acidaminococcales</taxon>
        <taxon>Acidaminococcaceae</taxon>
        <taxon>Phascolarctobacterium</taxon>
    </lineage>
</organism>
<dbReference type="RefSeq" id="WP_155163417.1">
    <property type="nucleotide sequence ID" value="NZ_WNBG01000001.1"/>
</dbReference>
<gene>
    <name evidence="1" type="ORF">GMD18_00450</name>
</gene>
<proteinExistence type="predicted"/>